<keyword evidence="8 12" id="KW-1133">Transmembrane helix</keyword>
<keyword evidence="9 12" id="KW-0811">Translocation</keyword>
<dbReference type="VEuPathDB" id="FungiDB:A1Q1_07511"/>
<evidence type="ECO:0000256" key="1">
    <source>
        <dbReference type="ARBA" id="ARBA00004448"/>
    </source>
</evidence>
<keyword evidence="6 12" id="KW-0653">Protein transport</keyword>
<dbReference type="PANTHER" id="PTHR28021">
    <property type="entry name" value="PRESEQUENCE TRANSLOCATED-ASSOCIATED MOTOR SUBUNIT PAM17, MITOCHONDRIAL"/>
    <property type="match status" value="1"/>
</dbReference>
<keyword evidence="10 12" id="KW-0496">Mitochondrion</keyword>
<dbReference type="GO" id="GO:0030150">
    <property type="term" value="P:protein import into mitochondrial matrix"/>
    <property type="evidence" value="ECO:0007669"/>
    <property type="project" value="UniProtKB-UniRule"/>
</dbReference>
<evidence type="ECO:0000313" key="13">
    <source>
        <dbReference type="EMBL" id="EJT51330.1"/>
    </source>
</evidence>
<keyword evidence="7" id="KW-0809">Transit peptide</keyword>
<evidence type="ECO:0000256" key="8">
    <source>
        <dbReference type="ARBA" id="ARBA00022989"/>
    </source>
</evidence>
<name>J4UI55_TRIAS</name>
<keyword evidence="4 12" id="KW-0812">Transmembrane</keyword>
<dbReference type="HOGENOM" id="CLU_068297_2_0_1"/>
<evidence type="ECO:0000256" key="9">
    <source>
        <dbReference type="ARBA" id="ARBA00023010"/>
    </source>
</evidence>
<comment type="function">
    <text evidence="12">Component of the PAM complex, a complex required for the translocation of transit peptide-containing proteins from the inner membrane into the mitochondrial matrix in an ATP-dependent manner.</text>
</comment>
<gene>
    <name evidence="13" type="ORF">A1Q1_07511</name>
</gene>
<feature type="transmembrane region" description="Helical" evidence="12">
    <location>
        <begin position="66"/>
        <end position="86"/>
    </location>
</feature>
<dbReference type="Proteomes" id="UP000002748">
    <property type="component" value="Unassembled WGS sequence"/>
</dbReference>
<evidence type="ECO:0000313" key="14">
    <source>
        <dbReference type="Proteomes" id="UP000002748"/>
    </source>
</evidence>
<comment type="subcellular location">
    <subcellularLocation>
        <location evidence="1 12">Mitochondrion inner membrane</location>
        <topology evidence="1 12">Multi-pass membrane protein</topology>
    </subcellularLocation>
</comment>
<dbReference type="KEGG" id="tasa:A1Q1_07511"/>
<organism evidence="13 14">
    <name type="scientific">Trichosporon asahii var. asahii (strain ATCC 90039 / CBS 2479 / JCM 2466 / KCTC 7840 / NBRC 103889/ NCYC 2677 / UAMH 7654)</name>
    <name type="common">Yeast</name>
    <dbReference type="NCBI Taxonomy" id="1186058"/>
    <lineage>
        <taxon>Eukaryota</taxon>
        <taxon>Fungi</taxon>
        <taxon>Dikarya</taxon>
        <taxon>Basidiomycota</taxon>
        <taxon>Agaricomycotina</taxon>
        <taxon>Tremellomycetes</taxon>
        <taxon>Trichosporonales</taxon>
        <taxon>Trichosporonaceae</taxon>
        <taxon>Trichosporon</taxon>
    </lineage>
</organism>
<dbReference type="InterPro" id="IPR013875">
    <property type="entry name" value="Pam17"/>
</dbReference>
<dbReference type="OrthoDB" id="5970083at2759"/>
<keyword evidence="3 12" id="KW-0813">Transport</keyword>
<evidence type="ECO:0000256" key="4">
    <source>
        <dbReference type="ARBA" id="ARBA00022692"/>
    </source>
</evidence>
<accession>J4UI55</accession>
<comment type="subunit">
    <text evidence="12">Component of the PAM complex.</text>
</comment>
<evidence type="ECO:0000256" key="10">
    <source>
        <dbReference type="ARBA" id="ARBA00023128"/>
    </source>
</evidence>
<evidence type="ECO:0000256" key="5">
    <source>
        <dbReference type="ARBA" id="ARBA00022792"/>
    </source>
</evidence>
<evidence type="ECO:0000256" key="7">
    <source>
        <dbReference type="ARBA" id="ARBA00022946"/>
    </source>
</evidence>
<dbReference type="EMBL" id="ALBS01000059">
    <property type="protein sequence ID" value="EJT51330.1"/>
    <property type="molecule type" value="Genomic_DNA"/>
</dbReference>
<protein>
    <recommendedName>
        <fullName evidence="12">Presequence translocated-associated motor subunit PAM17</fullName>
    </recommendedName>
</protein>
<feature type="transmembrane region" description="Helical" evidence="12">
    <location>
        <begin position="106"/>
        <end position="129"/>
    </location>
</feature>
<dbReference type="RefSeq" id="XP_014182515.1">
    <property type="nucleotide sequence ID" value="XM_014327040.1"/>
</dbReference>
<comment type="similarity">
    <text evidence="2 12">Belongs to the PAM17 family.</text>
</comment>
<evidence type="ECO:0000256" key="3">
    <source>
        <dbReference type="ARBA" id="ARBA00022448"/>
    </source>
</evidence>
<dbReference type="AlphaFoldDB" id="J4UI55"/>
<evidence type="ECO:0000256" key="2">
    <source>
        <dbReference type="ARBA" id="ARBA00006837"/>
    </source>
</evidence>
<reference evidence="13 14" key="1">
    <citation type="journal article" date="2012" name="Eukaryot. Cell">
        <title>Draft genome sequence of CBS 2479, the standard type strain of Trichosporon asahii.</title>
        <authorList>
            <person name="Yang R.Y."/>
            <person name="Li H.T."/>
            <person name="Zhu H."/>
            <person name="Zhou G.P."/>
            <person name="Wang M."/>
            <person name="Wang L."/>
        </authorList>
    </citation>
    <scope>NUCLEOTIDE SEQUENCE [LARGE SCALE GENOMIC DNA]</scope>
    <source>
        <strain evidence="14">ATCC 90039 / CBS 2479 / JCM 2466 / KCTC 7840 / NCYC 2677 / UAMH 7654</strain>
    </source>
</reference>
<dbReference type="Pfam" id="PF08566">
    <property type="entry name" value="Pam17"/>
    <property type="match status" value="1"/>
</dbReference>
<dbReference type="GO" id="GO:0001405">
    <property type="term" value="C:PAM complex, Tim23 associated import motor"/>
    <property type="evidence" value="ECO:0007669"/>
    <property type="project" value="UniProtKB-UniRule"/>
</dbReference>
<evidence type="ECO:0000256" key="11">
    <source>
        <dbReference type="ARBA" id="ARBA00023136"/>
    </source>
</evidence>
<evidence type="ECO:0000256" key="6">
    <source>
        <dbReference type="ARBA" id="ARBA00022927"/>
    </source>
</evidence>
<evidence type="ECO:0000256" key="12">
    <source>
        <dbReference type="RuleBase" id="RU367146"/>
    </source>
</evidence>
<dbReference type="GeneID" id="25991023"/>
<sequence>MSLARASLGLRVRTLAPSAAVARRFNSTSASTSTATDEVPPNYTSPRDLPMTWSDYLAMRKRRRQWSSITSIPTSLGGLIGGAMYFASKDVDPTQLIFGFDPYMVYGGATFACMAFGWLLGPTVGNALFGVTHPKLSKGNPSPLEVMDREFFNRIKSRRVDPSRQSMNNPSPDFYGEKITSIPAYRQWLKDQKAYAAKVSHGVPDEL</sequence>
<dbReference type="PANTHER" id="PTHR28021:SF1">
    <property type="entry name" value="PRESEQUENCE TRANSLOCATED-ASSOCIATED MOTOR SUBUNIT PAM17, MITOCHONDRIAL"/>
    <property type="match status" value="1"/>
</dbReference>
<keyword evidence="11 12" id="KW-0472">Membrane</keyword>
<proteinExistence type="inferred from homology"/>
<comment type="caution">
    <text evidence="13">The sequence shown here is derived from an EMBL/GenBank/DDBJ whole genome shotgun (WGS) entry which is preliminary data.</text>
</comment>
<keyword evidence="5 12" id="KW-0999">Mitochondrion inner membrane</keyword>